<dbReference type="InterPro" id="IPR050367">
    <property type="entry name" value="APC_superfamily"/>
</dbReference>
<feature type="transmembrane region" description="Helical" evidence="6">
    <location>
        <begin position="317"/>
        <end position="336"/>
    </location>
</feature>
<proteinExistence type="predicted"/>
<feature type="transmembrane region" description="Helical" evidence="6">
    <location>
        <begin position="38"/>
        <end position="58"/>
    </location>
</feature>
<dbReference type="OrthoDB" id="127638at2"/>
<evidence type="ECO:0000313" key="8">
    <source>
        <dbReference type="Proteomes" id="UP000034444"/>
    </source>
</evidence>
<protein>
    <submittedName>
        <fullName evidence="7">Amino acid transporter</fullName>
    </submittedName>
</protein>
<dbReference type="PANTHER" id="PTHR42770:SF11">
    <property type="entry name" value="INNER MEMBRANE TRANSPORT PROTEIN YBAT"/>
    <property type="match status" value="1"/>
</dbReference>
<dbReference type="Proteomes" id="UP000034444">
    <property type="component" value="Chromosome"/>
</dbReference>
<keyword evidence="2" id="KW-1003">Cell membrane</keyword>
<evidence type="ECO:0000256" key="4">
    <source>
        <dbReference type="ARBA" id="ARBA00022989"/>
    </source>
</evidence>
<dbReference type="EMBL" id="CP011308">
    <property type="protein sequence ID" value="AKF24911.1"/>
    <property type="molecule type" value="Genomic_DNA"/>
</dbReference>
<feature type="transmembrane region" description="Helical" evidence="6">
    <location>
        <begin position="183"/>
        <end position="201"/>
    </location>
</feature>
<dbReference type="InterPro" id="IPR002293">
    <property type="entry name" value="AA/rel_permease1"/>
</dbReference>
<dbReference type="AlphaFoldDB" id="A0A7U4RQN1"/>
<sequence>MKEKKIGFIEAFSIGVGGMVGGGIFAVLGLTIDLAKGAAPIAFAVAGFIALVTAYSYVKLSLRYPSEGGSIEFIVQAFGNGLFSSIINNLLLISYVIMLALYAYAFGSYGSALIMGDDVMWVHKALAAGIILFFMTINMMGAFLTGRAEDIMVFAKLAILAVFAAVGTSTIDMTHMAPQEWMPMPSVLTGGLIIFLAYEGFELIANTARDVENPEKTLPKAYYSAVIFVIILYIWIAMVTVGNVSFEEAKKAQDYVLAVAAEPFFGKAGFIVIGIAALLSTASAINATLYGGGRTSYLIARYGELPNHFKRKFKNGYEGMIIIALLGIIFATSFSLDNISVAGSFGFLVVFSLVNFANFKLYKETGGNRLISGFGTLLGLSATGVLIGYNMIHSPASLITSGIVIFAVFVFSFTYYHLKKKRLAPYLDKALEIEEKSGEKH</sequence>
<feature type="transmembrane region" description="Helical" evidence="6">
    <location>
        <begin position="12"/>
        <end position="32"/>
    </location>
</feature>
<keyword evidence="3 6" id="KW-0812">Transmembrane</keyword>
<reference evidence="8" key="2">
    <citation type="journal article" date="2017" name="Stand. Genomic Sci.">
        <title>Complete genome sequence of the sulfur-oxidizing chemolithoautotrophic Sulfurovum lithotrophicum 42BKTT.</title>
        <authorList>
            <person name="Jeon W."/>
            <person name="Priscilla L."/>
            <person name="Park G."/>
            <person name="Lee H."/>
            <person name="Lee N."/>
            <person name="Lee D."/>
            <person name="Kwon H."/>
            <person name="Ahn I."/>
            <person name="Lee C."/>
            <person name="Lee H."/>
            <person name="Ahn J."/>
        </authorList>
    </citation>
    <scope>NUCLEOTIDE SEQUENCE [LARGE SCALE GENOMIC DNA]</scope>
    <source>
        <strain evidence="8">ATCC BAA-797 / 42BKT</strain>
    </source>
</reference>
<reference evidence="7 8" key="1">
    <citation type="submission" date="2015-04" db="EMBL/GenBank/DDBJ databases">
        <title>Complete genome sequence of Sulfurovum lithotrophicum ATCC BAA-797T.</title>
        <authorList>
            <person name="Ahn J."/>
            <person name="Park G."/>
            <person name="Jeon W."/>
            <person name="Jang Y."/>
            <person name="Jang M."/>
            <person name="Lee H."/>
            <person name="Lee H."/>
        </authorList>
    </citation>
    <scope>NUCLEOTIDE SEQUENCE [LARGE SCALE GENOMIC DNA]</scope>
    <source>
        <strain evidence="8">ATCC BAA-797 / 42BKT</strain>
    </source>
</reference>
<dbReference type="Gene3D" id="1.20.1740.10">
    <property type="entry name" value="Amino acid/polyamine transporter I"/>
    <property type="match status" value="1"/>
</dbReference>
<gene>
    <name evidence="7" type="ORF">YH65_05530</name>
</gene>
<feature type="transmembrane region" description="Helical" evidence="6">
    <location>
        <begin position="78"/>
        <end position="105"/>
    </location>
</feature>
<evidence type="ECO:0000313" key="7">
    <source>
        <dbReference type="EMBL" id="AKF24911.1"/>
    </source>
</evidence>
<feature type="transmembrane region" description="Helical" evidence="6">
    <location>
        <begin position="342"/>
        <end position="359"/>
    </location>
</feature>
<evidence type="ECO:0000256" key="6">
    <source>
        <dbReference type="SAM" id="Phobius"/>
    </source>
</evidence>
<accession>A0A7U4RQN1</accession>
<keyword evidence="4 6" id="KW-1133">Transmembrane helix</keyword>
<dbReference type="PANTHER" id="PTHR42770">
    <property type="entry name" value="AMINO ACID TRANSPORTER-RELATED"/>
    <property type="match status" value="1"/>
</dbReference>
<dbReference type="KEGG" id="slh:YH65_05530"/>
<organism evidence="7 8">
    <name type="scientific">Sulfurovum lithotrophicum</name>
    <dbReference type="NCBI Taxonomy" id="206403"/>
    <lineage>
        <taxon>Bacteria</taxon>
        <taxon>Pseudomonadati</taxon>
        <taxon>Campylobacterota</taxon>
        <taxon>Epsilonproteobacteria</taxon>
        <taxon>Campylobacterales</taxon>
        <taxon>Sulfurovaceae</taxon>
        <taxon>Sulfurovum</taxon>
    </lineage>
</organism>
<evidence type="ECO:0000256" key="2">
    <source>
        <dbReference type="ARBA" id="ARBA00022475"/>
    </source>
</evidence>
<keyword evidence="8" id="KW-1185">Reference proteome</keyword>
<dbReference type="Pfam" id="PF13520">
    <property type="entry name" value="AA_permease_2"/>
    <property type="match status" value="1"/>
</dbReference>
<evidence type="ECO:0000256" key="5">
    <source>
        <dbReference type="ARBA" id="ARBA00023136"/>
    </source>
</evidence>
<dbReference type="GO" id="GO:0005886">
    <property type="term" value="C:plasma membrane"/>
    <property type="evidence" value="ECO:0007669"/>
    <property type="project" value="UniProtKB-SubCell"/>
</dbReference>
<dbReference type="RefSeq" id="WP_046550998.1">
    <property type="nucleotide sequence ID" value="NZ_CP011308.1"/>
</dbReference>
<feature type="transmembrane region" description="Helical" evidence="6">
    <location>
        <begin position="151"/>
        <end position="171"/>
    </location>
</feature>
<feature type="transmembrane region" description="Helical" evidence="6">
    <location>
        <begin position="222"/>
        <end position="244"/>
    </location>
</feature>
<feature type="transmembrane region" description="Helical" evidence="6">
    <location>
        <begin position="125"/>
        <end position="144"/>
    </location>
</feature>
<feature type="transmembrane region" description="Helical" evidence="6">
    <location>
        <begin position="398"/>
        <end position="418"/>
    </location>
</feature>
<dbReference type="PIRSF" id="PIRSF006060">
    <property type="entry name" value="AA_transporter"/>
    <property type="match status" value="1"/>
</dbReference>
<feature type="transmembrane region" description="Helical" evidence="6">
    <location>
        <begin position="264"/>
        <end position="291"/>
    </location>
</feature>
<keyword evidence="5 6" id="KW-0472">Membrane</keyword>
<evidence type="ECO:0000256" key="3">
    <source>
        <dbReference type="ARBA" id="ARBA00022692"/>
    </source>
</evidence>
<evidence type="ECO:0000256" key="1">
    <source>
        <dbReference type="ARBA" id="ARBA00004651"/>
    </source>
</evidence>
<dbReference type="GO" id="GO:0022857">
    <property type="term" value="F:transmembrane transporter activity"/>
    <property type="evidence" value="ECO:0007669"/>
    <property type="project" value="InterPro"/>
</dbReference>
<feature type="transmembrane region" description="Helical" evidence="6">
    <location>
        <begin position="371"/>
        <end position="392"/>
    </location>
</feature>
<comment type="subcellular location">
    <subcellularLocation>
        <location evidence="1">Cell membrane</location>
        <topology evidence="1">Multi-pass membrane protein</topology>
    </subcellularLocation>
</comment>
<name>A0A7U4RQN1_9BACT</name>